<comment type="caution">
    <text evidence="8">The sequence shown here is derived from an EMBL/GenBank/DDBJ whole genome shotgun (WGS) entry which is preliminary data.</text>
</comment>
<feature type="transmembrane region" description="Helical" evidence="6">
    <location>
        <begin position="12"/>
        <end position="32"/>
    </location>
</feature>
<evidence type="ECO:0000313" key="9">
    <source>
        <dbReference type="Proteomes" id="UP001549031"/>
    </source>
</evidence>
<dbReference type="EMBL" id="JBEPLJ010000031">
    <property type="protein sequence ID" value="MET3588745.1"/>
    <property type="molecule type" value="Genomic_DNA"/>
</dbReference>
<keyword evidence="6" id="KW-0812">Transmembrane</keyword>
<evidence type="ECO:0000256" key="2">
    <source>
        <dbReference type="ARBA" id="ARBA00022723"/>
    </source>
</evidence>
<keyword evidence="3 4" id="KW-0408">Iron</keyword>
<feature type="region of interest" description="Disordered" evidence="5">
    <location>
        <begin position="168"/>
        <end position="191"/>
    </location>
</feature>
<evidence type="ECO:0000313" key="8">
    <source>
        <dbReference type="EMBL" id="MET3588745.1"/>
    </source>
</evidence>
<dbReference type="PROSITE" id="PS51007">
    <property type="entry name" value="CYTC"/>
    <property type="match status" value="1"/>
</dbReference>
<dbReference type="InterPro" id="IPR009056">
    <property type="entry name" value="Cyt_c-like_dom"/>
</dbReference>
<dbReference type="Proteomes" id="UP001549031">
    <property type="component" value="Unassembled WGS sequence"/>
</dbReference>
<dbReference type="SUPFAM" id="SSF46626">
    <property type="entry name" value="Cytochrome c"/>
    <property type="match status" value="1"/>
</dbReference>
<protein>
    <submittedName>
        <fullName evidence="8">Mono/diheme cytochrome c family protein</fullName>
    </submittedName>
</protein>
<keyword evidence="9" id="KW-1185">Reference proteome</keyword>
<name>A0ABV2HDX3_9HYPH</name>
<keyword evidence="1 4" id="KW-0349">Heme</keyword>
<dbReference type="RefSeq" id="WP_247246508.1">
    <property type="nucleotide sequence ID" value="NZ_JALJRA010000044.1"/>
</dbReference>
<keyword evidence="6" id="KW-0472">Membrane</keyword>
<sequence>MDRPEKSAAAAFIGGIVATLAVLGGVPVFVAYSGKYNIAATEEHTSFTRWIFDTTFHNSIQSYADQEAVPELTAAMAAAGAQPYKEMCQHCHAGPGVERDEWAQGMRPRPPHLAEAAAEWRRAKSSGSSSIGAKMTGMTAFSQTHTDKRLWEIAALVKQLPAMTPDEHAVAGEGGSGEDAETTESRGWQSHCRRPLRERFRMAQTARRQVMRKSLLPMREALPRSRV</sequence>
<evidence type="ECO:0000256" key="6">
    <source>
        <dbReference type="SAM" id="Phobius"/>
    </source>
</evidence>
<reference evidence="8 9" key="1">
    <citation type="submission" date="2024-06" db="EMBL/GenBank/DDBJ databases">
        <title>Genomic Encyclopedia of Type Strains, Phase IV (KMG-IV): sequencing the most valuable type-strain genomes for metagenomic binning, comparative biology and taxonomic classification.</title>
        <authorList>
            <person name="Goeker M."/>
        </authorList>
    </citation>
    <scope>NUCLEOTIDE SEQUENCE [LARGE SCALE GENOMIC DNA]</scope>
    <source>
        <strain evidence="8 9">DSM 105042</strain>
    </source>
</reference>
<evidence type="ECO:0000256" key="5">
    <source>
        <dbReference type="SAM" id="MobiDB-lite"/>
    </source>
</evidence>
<accession>A0ABV2HDX3</accession>
<keyword evidence="2 4" id="KW-0479">Metal-binding</keyword>
<gene>
    <name evidence="8" type="ORF">ABID21_004883</name>
</gene>
<evidence type="ECO:0000256" key="4">
    <source>
        <dbReference type="PROSITE-ProRule" id="PRU00433"/>
    </source>
</evidence>
<organism evidence="8 9">
    <name type="scientific">Pseudorhizobium tarimense</name>
    <dbReference type="NCBI Taxonomy" id="1079109"/>
    <lineage>
        <taxon>Bacteria</taxon>
        <taxon>Pseudomonadati</taxon>
        <taxon>Pseudomonadota</taxon>
        <taxon>Alphaproteobacteria</taxon>
        <taxon>Hyphomicrobiales</taxon>
        <taxon>Rhizobiaceae</taxon>
        <taxon>Rhizobium/Agrobacterium group</taxon>
        <taxon>Pseudorhizobium</taxon>
    </lineage>
</organism>
<evidence type="ECO:0000256" key="1">
    <source>
        <dbReference type="ARBA" id="ARBA00022617"/>
    </source>
</evidence>
<dbReference type="Pfam" id="PF13442">
    <property type="entry name" value="Cytochrome_CBB3"/>
    <property type="match status" value="1"/>
</dbReference>
<dbReference type="InterPro" id="IPR036909">
    <property type="entry name" value="Cyt_c-like_dom_sf"/>
</dbReference>
<dbReference type="Gene3D" id="1.10.760.10">
    <property type="entry name" value="Cytochrome c-like domain"/>
    <property type="match status" value="1"/>
</dbReference>
<evidence type="ECO:0000256" key="3">
    <source>
        <dbReference type="ARBA" id="ARBA00023004"/>
    </source>
</evidence>
<feature type="domain" description="Cytochrome c" evidence="7">
    <location>
        <begin position="75"/>
        <end position="161"/>
    </location>
</feature>
<evidence type="ECO:0000259" key="7">
    <source>
        <dbReference type="PROSITE" id="PS51007"/>
    </source>
</evidence>
<keyword evidence="6" id="KW-1133">Transmembrane helix</keyword>
<proteinExistence type="predicted"/>